<proteinExistence type="inferred from homology"/>
<reference evidence="5 6" key="1">
    <citation type="journal article" date="2008" name="Nature">
        <title>Genome analysis of the platypus reveals unique signatures of evolution.</title>
        <authorList>
            <person name="Warren W.C."/>
            <person name="Hillier L.W."/>
            <person name="Marshall Graves J.A."/>
            <person name="Birney E."/>
            <person name="Ponting C.P."/>
            <person name="Grutzner F."/>
            <person name="Belov K."/>
            <person name="Miller W."/>
            <person name="Clarke L."/>
            <person name="Chinwalla A.T."/>
            <person name="Yang S.P."/>
            <person name="Heger A."/>
            <person name="Locke D.P."/>
            <person name="Miethke P."/>
            <person name="Waters P.D."/>
            <person name="Veyrunes F."/>
            <person name="Fulton L."/>
            <person name="Fulton B."/>
            <person name="Graves T."/>
            <person name="Wallis J."/>
            <person name="Puente X.S."/>
            <person name="Lopez-Otin C."/>
            <person name="Ordonez G.R."/>
            <person name="Eichler E.E."/>
            <person name="Chen L."/>
            <person name="Cheng Z."/>
            <person name="Deakin J.E."/>
            <person name="Alsop A."/>
            <person name="Thompson K."/>
            <person name="Kirby P."/>
            <person name="Papenfuss A.T."/>
            <person name="Wakefield M.J."/>
            <person name="Olender T."/>
            <person name="Lancet D."/>
            <person name="Huttley G.A."/>
            <person name="Smit A.F."/>
            <person name="Pask A."/>
            <person name="Temple-Smith P."/>
            <person name="Batzer M.A."/>
            <person name="Walker J.A."/>
            <person name="Konkel M.K."/>
            <person name="Harris R.S."/>
            <person name="Whittington C.M."/>
            <person name="Wong E.S."/>
            <person name="Gemmell N.J."/>
            <person name="Buschiazzo E."/>
            <person name="Vargas Jentzsch I.M."/>
            <person name="Merkel A."/>
            <person name="Schmitz J."/>
            <person name="Zemann A."/>
            <person name="Churakov G."/>
            <person name="Kriegs J.O."/>
            <person name="Brosius J."/>
            <person name="Murchison E.P."/>
            <person name="Sachidanandam R."/>
            <person name="Smith C."/>
            <person name="Hannon G.J."/>
            <person name="Tsend-Ayush E."/>
            <person name="McMillan D."/>
            <person name="Attenborough R."/>
            <person name="Rens W."/>
            <person name="Ferguson-Smith M."/>
            <person name="Lefevre C.M."/>
            <person name="Sharp J.A."/>
            <person name="Nicholas K.R."/>
            <person name="Ray D.A."/>
            <person name="Kube M."/>
            <person name="Reinhardt R."/>
            <person name="Pringle T.H."/>
            <person name="Taylor J."/>
            <person name="Jones R.C."/>
            <person name="Nixon B."/>
            <person name="Dacheux J.L."/>
            <person name="Niwa H."/>
            <person name="Sekita Y."/>
            <person name="Huang X."/>
            <person name="Stark A."/>
            <person name="Kheradpour P."/>
            <person name="Kellis M."/>
            <person name="Flicek P."/>
            <person name="Chen Y."/>
            <person name="Webber C."/>
            <person name="Hardison R."/>
            <person name="Nelson J."/>
            <person name="Hallsworth-Pepin K."/>
            <person name="Delehaunty K."/>
            <person name="Markovic C."/>
            <person name="Minx P."/>
            <person name="Feng Y."/>
            <person name="Kremitzki C."/>
            <person name="Mitreva M."/>
            <person name="Glasscock J."/>
            <person name="Wylie T."/>
            <person name="Wohldmann P."/>
            <person name="Thiru P."/>
            <person name="Nhan M.N."/>
            <person name="Pohl C.S."/>
            <person name="Smith S.M."/>
            <person name="Hou S."/>
            <person name="Nefedov M."/>
            <person name="de Jong P.J."/>
            <person name="Renfree M.B."/>
            <person name="Mardis E.R."/>
            <person name="Wilson R.K."/>
        </authorList>
    </citation>
    <scope>NUCLEOTIDE SEQUENCE [LARGE SCALE GENOMIC DNA]</scope>
    <source>
        <strain evidence="5 6">Glennie</strain>
    </source>
</reference>
<gene>
    <name evidence="5" type="primary">LOC100088407</name>
</gene>
<feature type="domain" description="Fatty acid desaturase" evidence="4">
    <location>
        <begin position="31"/>
        <end position="253"/>
    </location>
</feature>
<dbReference type="InParanoid" id="F6QVV3"/>
<keyword evidence="1 3" id="KW-0444">Lipid biosynthesis</keyword>
<evidence type="ECO:0000259" key="4">
    <source>
        <dbReference type="Pfam" id="PF00487"/>
    </source>
</evidence>
<dbReference type="InterPro" id="IPR011388">
    <property type="entry name" value="DES1/DES2"/>
</dbReference>
<reference evidence="5" key="2">
    <citation type="submission" date="2025-08" db="UniProtKB">
        <authorList>
            <consortium name="Ensembl"/>
        </authorList>
    </citation>
    <scope>IDENTIFICATION</scope>
    <source>
        <strain evidence="5">Glennie</strain>
    </source>
</reference>
<dbReference type="GO" id="GO:0042284">
    <property type="term" value="F:sphingolipid delta-4 desaturase activity"/>
    <property type="evidence" value="ECO:0000318"/>
    <property type="project" value="GO_Central"/>
</dbReference>
<dbReference type="PANTHER" id="PTHR12879">
    <property type="entry name" value="SPHINGOLIPID DELTA 4 DESATURASE/C-4 HYDROXYLASE PROTEIN DES2"/>
    <property type="match status" value="1"/>
</dbReference>
<dbReference type="Proteomes" id="UP000002279">
    <property type="component" value="Chromosome 5"/>
</dbReference>
<dbReference type="STRING" id="9258.ENSOANP00000008833"/>
<evidence type="ECO:0000256" key="1">
    <source>
        <dbReference type="ARBA" id="ARBA00022516"/>
    </source>
</evidence>
<dbReference type="HOGENOM" id="CLU_032156_0_0_1"/>
<organism evidence="5 6">
    <name type="scientific">Ornithorhynchus anatinus</name>
    <name type="common">Duckbill platypus</name>
    <dbReference type="NCBI Taxonomy" id="9258"/>
    <lineage>
        <taxon>Eukaryota</taxon>
        <taxon>Metazoa</taxon>
        <taxon>Chordata</taxon>
        <taxon>Craniata</taxon>
        <taxon>Vertebrata</taxon>
        <taxon>Euteleostomi</taxon>
        <taxon>Mammalia</taxon>
        <taxon>Monotremata</taxon>
        <taxon>Ornithorhynchidae</taxon>
        <taxon>Ornithorhynchus</taxon>
    </lineage>
</organism>
<accession>F6QVV3</accession>
<evidence type="ECO:0000256" key="2">
    <source>
        <dbReference type="ARBA" id="ARBA00023098"/>
    </source>
</evidence>
<protein>
    <submittedName>
        <fullName evidence="5">Delta 4-desaturase, sphingolipid 2</fullName>
    </submittedName>
</protein>
<evidence type="ECO:0000313" key="6">
    <source>
        <dbReference type="Proteomes" id="UP000002279"/>
    </source>
</evidence>
<dbReference type="Bgee" id="ENSOANG00000005560">
    <property type="expression patterns" value="Expressed in cerebellum and 2 other cell types or tissues"/>
</dbReference>
<dbReference type="Ensembl" id="ENSOANT00000008835.3">
    <property type="protein sequence ID" value="ENSOANP00000008833.3"/>
    <property type="gene ID" value="ENSOANG00000005560.3"/>
</dbReference>
<dbReference type="eggNOG" id="KOG2987">
    <property type="taxonomic scope" value="Eukaryota"/>
</dbReference>
<dbReference type="PIRSF" id="PIRSF017228">
    <property type="entry name" value="Sphnglp_dlt4_des"/>
    <property type="match status" value="1"/>
</dbReference>
<keyword evidence="2 3" id="KW-0443">Lipid metabolism</keyword>
<evidence type="ECO:0000313" key="5">
    <source>
        <dbReference type="Ensembl" id="ENSOANP00000008833.3"/>
    </source>
</evidence>
<keyword evidence="3" id="KW-0472">Membrane</keyword>
<dbReference type="GeneTree" id="ENSGT00390000013448"/>
<dbReference type="AlphaFoldDB" id="F6QVV3"/>
<evidence type="ECO:0000256" key="3">
    <source>
        <dbReference type="PIRNR" id="PIRNR017228"/>
    </source>
</evidence>
<dbReference type="GO" id="GO:0046513">
    <property type="term" value="P:ceramide biosynthetic process"/>
    <property type="evidence" value="ECO:0000318"/>
    <property type="project" value="GO_Central"/>
</dbReference>
<keyword evidence="3" id="KW-0256">Endoplasmic reticulum</keyword>
<name>F6QVV3_ORNAN</name>
<keyword evidence="3" id="KW-0560">Oxidoreductase</keyword>
<reference evidence="5" key="3">
    <citation type="submission" date="2025-09" db="UniProtKB">
        <authorList>
            <consortium name="Ensembl"/>
        </authorList>
    </citation>
    <scope>IDENTIFICATION</scope>
    <source>
        <strain evidence="5">Glennie</strain>
    </source>
</reference>
<comment type="similarity">
    <text evidence="3">Belongs to the fatty acid desaturase type 1 family. DEGS subfamily.</text>
</comment>
<sequence>MGPDPHLKWVVTALVLAQLLACYLVRAAAWKWVFFWAYAVGGPVNHALTLAIHDISHNAAFGNRAPGRNRLFALFANLPVGVPYASSFKKYHVDHHRYLGGRGLDVDVPTALEARLFCRPAGKLAWLVLQPLFYALRPLCVRPLPLSRLEALNGAVQLGCDAALWAAWGPKPLVYLVGGSLLAMGLHPFSGHFLAEHYAFVRGAGAGETFSYYGVLNWFTFNVGYHVEHHDFPSVPGSRLPLVRKIAAEYYDPLPHHTSWCRVLWDFVFCSSLGLYSRLVREYPLSRPSLESRDSPSFAPAEGTDS</sequence>
<dbReference type="InterPro" id="IPR005804">
    <property type="entry name" value="FA_desaturase_dom"/>
</dbReference>
<dbReference type="PANTHER" id="PTHR12879:SF22">
    <property type="entry name" value="DELTA 4-DESATURASE, SPHINGOLIPID 2"/>
    <property type="match status" value="1"/>
</dbReference>
<dbReference type="GO" id="GO:0005789">
    <property type="term" value="C:endoplasmic reticulum membrane"/>
    <property type="evidence" value="ECO:0007669"/>
    <property type="project" value="UniProtKB-SubCell"/>
</dbReference>
<dbReference type="CDD" id="cd03508">
    <property type="entry name" value="Delta4-sphingolipid-FADS-like"/>
    <property type="match status" value="1"/>
</dbReference>
<keyword evidence="6" id="KW-1185">Reference proteome</keyword>
<comment type="subcellular location">
    <subcellularLocation>
        <location evidence="3">Endoplasmic reticulum membrane</location>
    </subcellularLocation>
</comment>
<dbReference type="OMA" id="AKEYYDD"/>
<dbReference type="Pfam" id="PF00487">
    <property type="entry name" value="FA_desaturase"/>
    <property type="match status" value="1"/>
</dbReference>